<dbReference type="PROSITE" id="PS51257">
    <property type="entry name" value="PROKAR_LIPOPROTEIN"/>
    <property type="match status" value="1"/>
</dbReference>
<reference evidence="1 2" key="1">
    <citation type="journal article" date="2018" name="Genome Announc.">
        <title>Genome Sequence of Geothermobacter sp. HR-1 Iron Reducer from the Loihi Seamount.</title>
        <authorList>
            <person name="Smith H."/>
            <person name="Abuyen K."/>
            <person name="Tremblay J."/>
            <person name="Savalia P."/>
            <person name="Perez-Rodriguez I."/>
            <person name="Emerson D."/>
            <person name="Tully B."/>
            <person name="Amend J."/>
        </authorList>
    </citation>
    <scope>NUCLEOTIDE SEQUENCE [LARGE SCALE GENOMIC DNA]</scope>
    <source>
        <strain evidence="1 2">HR-1</strain>
    </source>
</reference>
<evidence type="ECO:0000313" key="1">
    <source>
        <dbReference type="EMBL" id="PNU20168.1"/>
    </source>
</evidence>
<dbReference type="RefSeq" id="WP_103115414.1">
    <property type="nucleotide sequence ID" value="NZ_PPFX01000017.1"/>
</dbReference>
<sequence>MVRVFALLLILLLTGCSGGSYLLPKKEYQSKVKTLGVVPLLVDPGSLPHHPQGEEILRMVRRQNVDKEQRLVELLRKEKTYFDVRDVKGSPDGLFRQLIAGQSIEGEGSRIYRKYRFNRAAVASLCADHVVDGLLVVIFNGLDRVESRRDRTLLSYLEASYQTIQVQAVVVLPDGEVVWEYPGEGSETFLDLQYPDFDEAFYNKTDQVKIRDITLPGLERTLNEEKSNLFSSDSYPKPYADLFEHLSSSLGSGLLGLW</sequence>
<dbReference type="Proteomes" id="UP000236340">
    <property type="component" value="Unassembled WGS sequence"/>
</dbReference>
<name>A0A2K2HA26_9BACT</name>
<dbReference type="AlphaFoldDB" id="A0A2K2HA26"/>
<evidence type="ECO:0008006" key="3">
    <source>
        <dbReference type="Google" id="ProtNLM"/>
    </source>
</evidence>
<dbReference type="OrthoDB" id="5387044at2"/>
<evidence type="ECO:0000313" key="2">
    <source>
        <dbReference type="Proteomes" id="UP000236340"/>
    </source>
</evidence>
<organism evidence="1 2">
    <name type="scientific">Geothermobacter hydrogeniphilus</name>
    <dbReference type="NCBI Taxonomy" id="1969733"/>
    <lineage>
        <taxon>Bacteria</taxon>
        <taxon>Pseudomonadati</taxon>
        <taxon>Thermodesulfobacteriota</taxon>
        <taxon>Desulfuromonadia</taxon>
        <taxon>Desulfuromonadales</taxon>
        <taxon>Geothermobacteraceae</taxon>
        <taxon>Geothermobacter</taxon>
    </lineage>
</organism>
<dbReference type="EMBL" id="PPFX01000017">
    <property type="protein sequence ID" value="PNU20168.1"/>
    <property type="molecule type" value="Genomic_DNA"/>
</dbReference>
<gene>
    <name evidence="1" type="ORF">C2E25_08955</name>
</gene>
<protein>
    <recommendedName>
        <fullName evidence="3">Lipoprotein</fullName>
    </recommendedName>
</protein>
<accession>A0A2K2HA26</accession>
<comment type="caution">
    <text evidence="1">The sequence shown here is derived from an EMBL/GenBank/DDBJ whole genome shotgun (WGS) entry which is preliminary data.</text>
</comment>
<proteinExistence type="predicted"/>